<dbReference type="RefSeq" id="XP_005788913.1">
    <property type="nucleotide sequence ID" value="XM_005788856.1"/>
</dbReference>
<dbReference type="PaxDb" id="2903-EOD36484"/>
<dbReference type="Gene3D" id="3.40.50.300">
    <property type="entry name" value="P-loop containing nucleotide triphosphate hydrolases"/>
    <property type="match status" value="1"/>
</dbReference>
<name>A0A0D3KL49_EMIH1</name>
<feature type="domain" description="Zeta toxin" evidence="3">
    <location>
        <begin position="120"/>
        <end position="171"/>
    </location>
</feature>
<organism evidence="4 5">
    <name type="scientific">Emiliania huxleyi (strain CCMP1516)</name>
    <dbReference type="NCBI Taxonomy" id="280463"/>
    <lineage>
        <taxon>Eukaryota</taxon>
        <taxon>Haptista</taxon>
        <taxon>Haptophyta</taxon>
        <taxon>Prymnesiophyceae</taxon>
        <taxon>Isochrysidales</taxon>
        <taxon>Noelaerhabdaceae</taxon>
        <taxon>Emiliania</taxon>
    </lineage>
</organism>
<dbReference type="Pfam" id="PF06414">
    <property type="entry name" value="Zeta_toxin"/>
    <property type="match status" value="1"/>
</dbReference>
<keyword evidence="1" id="KW-0547">Nucleotide-binding</keyword>
<dbReference type="EnsemblProtists" id="EOD36484">
    <property type="protein sequence ID" value="EOD36484"/>
    <property type="gene ID" value="EMIHUDRAFT_440542"/>
</dbReference>
<keyword evidence="5" id="KW-1185">Reference proteome</keyword>
<dbReference type="eggNOG" id="ENOG502S1DY">
    <property type="taxonomic scope" value="Eukaryota"/>
</dbReference>
<dbReference type="InterPro" id="IPR027417">
    <property type="entry name" value="P-loop_NTPase"/>
</dbReference>
<reference evidence="4" key="2">
    <citation type="submission" date="2024-10" db="UniProtKB">
        <authorList>
            <consortium name="EnsemblProtists"/>
        </authorList>
    </citation>
    <scope>IDENTIFICATION</scope>
</reference>
<dbReference type="KEGG" id="ehx:EMIHUDRAFT_440542"/>
<dbReference type="GeneID" id="17281754"/>
<keyword evidence="2" id="KW-0067">ATP-binding</keyword>
<accession>A0A0D3KL49</accession>
<dbReference type="Proteomes" id="UP000013827">
    <property type="component" value="Unassembled WGS sequence"/>
</dbReference>
<dbReference type="SUPFAM" id="SSF52540">
    <property type="entry name" value="P-loop containing nucleoside triphosphate hydrolases"/>
    <property type="match status" value="1"/>
</dbReference>
<proteinExistence type="predicted"/>
<evidence type="ECO:0000313" key="4">
    <source>
        <dbReference type="EnsemblProtists" id="EOD36484"/>
    </source>
</evidence>
<dbReference type="InterPro" id="IPR010488">
    <property type="entry name" value="Zeta_toxin_domain"/>
</dbReference>
<evidence type="ECO:0000259" key="3">
    <source>
        <dbReference type="Pfam" id="PF06414"/>
    </source>
</evidence>
<protein>
    <recommendedName>
        <fullName evidence="3">Zeta toxin domain-containing protein</fullName>
    </recommendedName>
</protein>
<dbReference type="HOGENOM" id="CLU_740682_0_0_1"/>
<dbReference type="GO" id="GO:0016301">
    <property type="term" value="F:kinase activity"/>
    <property type="evidence" value="ECO:0007669"/>
    <property type="project" value="InterPro"/>
</dbReference>
<dbReference type="AlphaFoldDB" id="A0A0D3KL49"/>
<evidence type="ECO:0000313" key="5">
    <source>
        <dbReference type="Proteomes" id="UP000013827"/>
    </source>
</evidence>
<dbReference type="GO" id="GO:0005524">
    <property type="term" value="F:ATP binding"/>
    <property type="evidence" value="ECO:0007669"/>
    <property type="project" value="UniProtKB-KW"/>
</dbReference>
<evidence type="ECO:0000256" key="1">
    <source>
        <dbReference type="ARBA" id="ARBA00022741"/>
    </source>
</evidence>
<evidence type="ECO:0000256" key="2">
    <source>
        <dbReference type="ARBA" id="ARBA00022840"/>
    </source>
</evidence>
<sequence length="374" mass="42748">MSLLLPTLALASRIASTRHGAIDDHDGYDWRRSTSENHRNPAAPLRHEFAASRARLDYSWHVHYSLRRQEQQDAIIRRMLRDGAVGGAEHATPAGRGVLQGLRQVLSRWQQQRRGAVGAPAQPWAIFTAGCMGAGKTHVMELLDENGLLPLSSFVRIDVDRIRAALPETRAYKPLLCDLFLDLRTYERLNAQTAGLLTQLEARLGGLHRRGGHRGGAFRRGFHVWVDSSLRDRRALWWSRELRRLRRVYPAHRLGIVHVTASWARVVEREARRGAETGRRIPPPLLAQVYDQVPRAVAALQRHVDLHIEVDNDTSQPRLRRPEDVLAFLRLCRQLAPAEGRGEGRWRRQQEFAVWRWFDAEGLRTKRWEATAAA</sequence>
<reference evidence="5" key="1">
    <citation type="journal article" date="2013" name="Nature">
        <title>Pan genome of the phytoplankton Emiliania underpins its global distribution.</title>
        <authorList>
            <person name="Read B.A."/>
            <person name="Kegel J."/>
            <person name="Klute M.J."/>
            <person name="Kuo A."/>
            <person name="Lefebvre S.C."/>
            <person name="Maumus F."/>
            <person name="Mayer C."/>
            <person name="Miller J."/>
            <person name="Monier A."/>
            <person name="Salamov A."/>
            <person name="Young J."/>
            <person name="Aguilar M."/>
            <person name="Claverie J.M."/>
            <person name="Frickenhaus S."/>
            <person name="Gonzalez K."/>
            <person name="Herman E.K."/>
            <person name="Lin Y.C."/>
            <person name="Napier J."/>
            <person name="Ogata H."/>
            <person name="Sarno A.F."/>
            <person name="Shmutz J."/>
            <person name="Schroeder D."/>
            <person name="de Vargas C."/>
            <person name="Verret F."/>
            <person name="von Dassow P."/>
            <person name="Valentin K."/>
            <person name="Van de Peer Y."/>
            <person name="Wheeler G."/>
            <person name="Dacks J.B."/>
            <person name="Delwiche C.F."/>
            <person name="Dyhrman S.T."/>
            <person name="Glockner G."/>
            <person name="John U."/>
            <person name="Richards T."/>
            <person name="Worden A.Z."/>
            <person name="Zhang X."/>
            <person name="Grigoriev I.V."/>
            <person name="Allen A.E."/>
            <person name="Bidle K."/>
            <person name="Borodovsky M."/>
            <person name="Bowler C."/>
            <person name="Brownlee C."/>
            <person name="Cock J.M."/>
            <person name="Elias M."/>
            <person name="Gladyshev V.N."/>
            <person name="Groth M."/>
            <person name="Guda C."/>
            <person name="Hadaegh A."/>
            <person name="Iglesias-Rodriguez M.D."/>
            <person name="Jenkins J."/>
            <person name="Jones B.M."/>
            <person name="Lawson T."/>
            <person name="Leese F."/>
            <person name="Lindquist E."/>
            <person name="Lobanov A."/>
            <person name="Lomsadze A."/>
            <person name="Malik S.B."/>
            <person name="Marsh M.E."/>
            <person name="Mackinder L."/>
            <person name="Mock T."/>
            <person name="Mueller-Roeber B."/>
            <person name="Pagarete A."/>
            <person name="Parker M."/>
            <person name="Probert I."/>
            <person name="Quesneville H."/>
            <person name="Raines C."/>
            <person name="Rensing S.A."/>
            <person name="Riano-Pachon D.M."/>
            <person name="Richier S."/>
            <person name="Rokitta S."/>
            <person name="Shiraiwa Y."/>
            <person name="Soanes D.M."/>
            <person name="van der Giezen M."/>
            <person name="Wahlund T.M."/>
            <person name="Williams B."/>
            <person name="Wilson W."/>
            <person name="Wolfe G."/>
            <person name="Wurch L.L."/>
        </authorList>
    </citation>
    <scope>NUCLEOTIDE SEQUENCE</scope>
</reference>